<dbReference type="Proteomes" id="UP000664132">
    <property type="component" value="Unassembled WGS sequence"/>
</dbReference>
<evidence type="ECO:0000256" key="8">
    <source>
        <dbReference type="ARBA" id="ARBA00022842"/>
    </source>
</evidence>
<dbReference type="GO" id="GO:0005829">
    <property type="term" value="C:cytosol"/>
    <property type="evidence" value="ECO:0007669"/>
    <property type="project" value="TreeGrafter"/>
</dbReference>
<keyword evidence="7" id="KW-0210">Decarboxylase</keyword>
<protein>
    <recommendedName>
        <fullName evidence="5">Pyruvate decarboxylase</fullName>
        <ecNumber evidence="4">4.1.1.1</ecNumber>
    </recommendedName>
</protein>
<keyword evidence="8 11" id="KW-0460">Magnesium</keyword>
<dbReference type="InterPro" id="IPR012000">
    <property type="entry name" value="Thiamin_PyroP_enz_cen_dom"/>
</dbReference>
<dbReference type="AlphaFoldDB" id="A0A8H7WL26"/>
<dbReference type="Pfam" id="PF02775">
    <property type="entry name" value="TPP_enzyme_C"/>
    <property type="match status" value="1"/>
</dbReference>
<dbReference type="InterPro" id="IPR029061">
    <property type="entry name" value="THDP-binding"/>
</dbReference>
<dbReference type="InterPro" id="IPR012110">
    <property type="entry name" value="PDC/IPDC-like"/>
</dbReference>
<reference evidence="16" key="1">
    <citation type="submission" date="2021-02" db="EMBL/GenBank/DDBJ databases">
        <title>Genome sequence Cadophora malorum strain M34.</title>
        <authorList>
            <person name="Stefanovic E."/>
            <person name="Vu D."/>
            <person name="Scully C."/>
            <person name="Dijksterhuis J."/>
            <person name="Roader J."/>
            <person name="Houbraken J."/>
        </authorList>
    </citation>
    <scope>NUCLEOTIDE SEQUENCE</scope>
    <source>
        <strain evidence="16">M34</strain>
    </source>
</reference>
<dbReference type="InterPro" id="IPR012001">
    <property type="entry name" value="Thiamin_PyroP_enz_TPP-bd_dom"/>
</dbReference>
<keyword evidence="10" id="KW-0456">Lyase</keyword>
<dbReference type="InterPro" id="IPR029035">
    <property type="entry name" value="DHS-like_NAD/FAD-binding_dom"/>
</dbReference>
<accession>A0A8H7WL26</accession>
<feature type="binding site" evidence="11">
    <location>
        <position position="448"/>
    </location>
    <ligand>
        <name>Mg(2+)</name>
        <dbReference type="ChEBI" id="CHEBI:18420"/>
    </ligand>
</feature>
<dbReference type="EMBL" id="JAFJYH010000001">
    <property type="protein sequence ID" value="KAG4426633.1"/>
    <property type="molecule type" value="Genomic_DNA"/>
</dbReference>
<gene>
    <name evidence="16" type="ORF">IFR04_000064</name>
</gene>
<feature type="domain" description="Thiamine pyrophosphate enzyme central" evidence="13">
    <location>
        <begin position="202"/>
        <end position="320"/>
    </location>
</feature>
<evidence type="ECO:0000256" key="1">
    <source>
        <dbReference type="ARBA" id="ARBA00001041"/>
    </source>
</evidence>
<dbReference type="PANTHER" id="PTHR43452:SF30">
    <property type="entry name" value="PYRUVATE DECARBOXYLASE ISOZYME 1-RELATED"/>
    <property type="match status" value="1"/>
</dbReference>
<evidence type="ECO:0000313" key="16">
    <source>
        <dbReference type="EMBL" id="KAG4426633.1"/>
    </source>
</evidence>
<evidence type="ECO:0000256" key="2">
    <source>
        <dbReference type="ARBA" id="ARBA00001964"/>
    </source>
</evidence>
<dbReference type="CDD" id="cd07038">
    <property type="entry name" value="TPP_PYR_PDC_IPDC_like"/>
    <property type="match status" value="1"/>
</dbReference>
<dbReference type="PANTHER" id="PTHR43452">
    <property type="entry name" value="PYRUVATE DECARBOXYLASE"/>
    <property type="match status" value="1"/>
</dbReference>
<comment type="cofactor">
    <cofactor evidence="2">
        <name>thiamine diphosphate</name>
        <dbReference type="ChEBI" id="CHEBI:58937"/>
    </cofactor>
</comment>
<feature type="binding site" evidence="11">
    <location>
        <position position="477"/>
    </location>
    <ligand>
        <name>Mg(2+)</name>
        <dbReference type="ChEBI" id="CHEBI:18420"/>
    </ligand>
</feature>
<feature type="binding site" evidence="11">
    <location>
        <position position="475"/>
    </location>
    <ligand>
        <name>Mg(2+)</name>
        <dbReference type="ChEBI" id="CHEBI:18420"/>
    </ligand>
</feature>
<dbReference type="GO" id="GO:0000287">
    <property type="term" value="F:magnesium ion binding"/>
    <property type="evidence" value="ECO:0007669"/>
    <property type="project" value="InterPro"/>
</dbReference>
<evidence type="ECO:0000256" key="3">
    <source>
        <dbReference type="ARBA" id="ARBA00007812"/>
    </source>
</evidence>
<comment type="caution">
    <text evidence="16">The sequence shown here is derived from an EMBL/GenBank/DDBJ whole genome shotgun (WGS) entry which is preliminary data.</text>
</comment>
<dbReference type="Pfam" id="PF02776">
    <property type="entry name" value="TPP_enzyme_N"/>
    <property type="match status" value="1"/>
</dbReference>
<comment type="cofactor">
    <cofactor evidence="11">
        <name>Mg(2+)</name>
        <dbReference type="ChEBI" id="CHEBI:18420"/>
    </cofactor>
    <text evidence="11">Binds 1 Mg(2+) per subunit.</text>
</comment>
<name>A0A8H7WL26_9HELO</name>
<evidence type="ECO:0000259" key="14">
    <source>
        <dbReference type="Pfam" id="PF02775"/>
    </source>
</evidence>
<dbReference type="SUPFAM" id="SSF52467">
    <property type="entry name" value="DHS-like NAD/FAD-binding domain"/>
    <property type="match status" value="1"/>
</dbReference>
<evidence type="ECO:0000256" key="6">
    <source>
        <dbReference type="ARBA" id="ARBA00022723"/>
    </source>
</evidence>
<dbReference type="Pfam" id="PF00205">
    <property type="entry name" value="TPP_enzyme_M"/>
    <property type="match status" value="1"/>
</dbReference>
<dbReference type="InterPro" id="IPR047213">
    <property type="entry name" value="TPP_PYR_PDC_IPDC-like"/>
</dbReference>
<evidence type="ECO:0000256" key="9">
    <source>
        <dbReference type="ARBA" id="ARBA00023052"/>
    </source>
</evidence>
<comment type="similarity">
    <text evidence="3 12">Belongs to the TPP enzyme family.</text>
</comment>
<proteinExistence type="inferred from homology"/>
<keyword evidence="9 12" id="KW-0786">Thiamine pyrophosphate</keyword>
<dbReference type="Gene3D" id="3.40.50.970">
    <property type="match status" value="2"/>
</dbReference>
<dbReference type="GO" id="GO:0004737">
    <property type="term" value="F:pyruvate decarboxylase activity"/>
    <property type="evidence" value="ECO:0007669"/>
    <property type="project" value="UniProtKB-EC"/>
</dbReference>
<evidence type="ECO:0000256" key="7">
    <source>
        <dbReference type="ARBA" id="ARBA00022793"/>
    </source>
</evidence>
<dbReference type="SUPFAM" id="SSF52518">
    <property type="entry name" value="Thiamin diphosphate-binding fold (THDP-binding)"/>
    <property type="match status" value="2"/>
</dbReference>
<evidence type="ECO:0000313" key="17">
    <source>
        <dbReference type="Proteomes" id="UP000664132"/>
    </source>
</evidence>
<dbReference type="PIRSF" id="PIRSF036565">
    <property type="entry name" value="Pyruvt_ip_decrb"/>
    <property type="match status" value="1"/>
</dbReference>
<evidence type="ECO:0000256" key="4">
    <source>
        <dbReference type="ARBA" id="ARBA00013202"/>
    </source>
</evidence>
<dbReference type="GO" id="GO:0000949">
    <property type="term" value="P:aromatic amino acid family catabolic process to alcohol via Ehrlich pathway"/>
    <property type="evidence" value="ECO:0007669"/>
    <property type="project" value="TreeGrafter"/>
</dbReference>
<feature type="domain" description="Thiamine pyrophosphate enzyme TPP-binding" evidence="14">
    <location>
        <begin position="406"/>
        <end position="528"/>
    </location>
</feature>
<dbReference type="Gene3D" id="3.40.50.1220">
    <property type="entry name" value="TPP-binding domain"/>
    <property type="match status" value="1"/>
</dbReference>
<evidence type="ECO:0000256" key="12">
    <source>
        <dbReference type="RuleBase" id="RU362132"/>
    </source>
</evidence>
<dbReference type="FunFam" id="3.40.50.970:FF:000019">
    <property type="entry name" value="Pyruvate decarboxylase isozyme"/>
    <property type="match status" value="1"/>
</dbReference>
<dbReference type="OrthoDB" id="3970464at2759"/>
<evidence type="ECO:0000259" key="13">
    <source>
        <dbReference type="Pfam" id="PF00205"/>
    </source>
</evidence>
<evidence type="ECO:0000259" key="15">
    <source>
        <dbReference type="Pfam" id="PF02776"/>
    </source>
</evidence>
<keyword evidence="17" id="KW-1185">Reference proteome</keyword>
<evidence type="ECO:0000256" key="10">
    <source>
        <dbReference type="ARBA" id="ARBA00023239"/>
    </source>
</evidence>
<keyword evidence="6 11" id="KW-0479">Metal-binding</keyword>
<dbReference type="InterPro" id="IPR011766">
    <property type="entry name" value="TPP_enzyme_TPP-bd"/>
</dbReference>
<dbReference type="InterPro" id="IPR047214">
    <property type="entry name" value="TPP_PDC_IPDC"/>
</dbReference>
<comment type="catalytic activity">
    <reaction evidence="1">
        <text>a 2-oxocarboxylate + H(+) = an aldehyde + CO2</text>
        <dbReference type="Rhea" id="RHEA:11628"/>
        <dbReference type="ChEBI" id="CHEBI:15378"/>
        <dbReference type="ChEBI" id="CHEBI:16526"/>
        <dbReference type="ChEBI" id="CHEBI:17478"/>
        <dbReference type="ChEBI" id="CHEBI:35179"/>
        <dbReference type="EC" id="4.1.1.1"/>
    </reaction>
</comment>
<dbReference type="GO" id="GO:0030976">
    <property type="term" value="F:thiamine pyrophosphate binding"/>
    <property type="evidence" value="ECO:0007669"/>
    <property type="project" value="InterPro"/>
</dbReference>
<organism evidence="16 17">
    <name type="scientific">Cadophora malorum</name>
    <dbReference type="NCBI Taxonomy" id="108018"/>
    <lineage>
        <taxon>Eukaryota</taxon>
        <taxon>Fungi</taxon>
        <taxon>Dikarya</taxon>
        <taxon>Ascomycota</taxon>
        <taxon>Pezizomycotina</taxon>
        <taxon>Leotiomycetes</taxon>
        <taxon>Helotiales</taxon>
        <taxon>Ploettnerulaceae</taxon>
        <taxon>Cadophora</taxon>
    </lineage>
</organism>
<dbReference type="FunFam" id="3.40.50.970:FF:000024">
    <property type="entry name" value="Pyruvate decarboxylase isozyme"/>
    <property type="match status" value="1"/>
</dbReference>
<evidence type="ECO:0000256" key="5">
    <source>
        <dbReference type="ARBA" id="ARBA00014422"/>
    </source>
</evidence>
<dbReference type="CDD" id="cd02005">
    <property type="entry name" value="TPP_PDC_IPDC"/>
    <property type="match status" value="1"/>
</dbReference>
<dbReference type="EC" id="4.1.1.1" evidence="4"/>
<evidence type="ECO:0000256" key="11">
    <source>
        <dbReference type="PIRSR" id="PIRSR036565-2"/>
    </source>
</evidence>
<feature type="domain" description="Thiamine pyrophosphate enzyme N-terminal TPP-binding" evidence="15">
    <location>
        <begin position="7"/>
        <end position="110"/>
    </location>
</feature>
<sequence length="570" mass="62621">MAATIALADYLFLRLHQLGLRSLHGVPGDYNLVALDYVEKSGLTWVGNCNELNAGYAADGYARVNGIGAVFTVIGVGELSAINACAGSYAENVPVVYLVGSPSRTAHQHKAILHHTLGDGNFDVFADMFNRITVAQAKLMDVHSAAQEIDRVLETCWRLKRPVYIRLPTDMVTQKLDATLLDVPLVKESLVDNAEGESIIVDRILGDIHEAKSPIFLVDANVSRFGVLDEVDVLVRKSGLLTYVTPMGKGNINESLENFSGMYFGAFTDESTKEAVENSDLVLYIGPIKSDVNTAWFTTKLQQEQTIEFYNGHVEIGYAKYEGIQMKAVLQKLSARIPSSPPHSPKFEWASTTNNPTTAVSVHQMPEPILHEYLWKRLSSWFQPNDIIITENGTANIGIWDSKFPPGVQAINQTLWGSIGYSVGAAQGAALALKDARSESRTILFVGDGSFQLTAQEVSTMMRHKLRVTIFLIENEGYTIERFIHGMNAGYNDIGPWKYKDIPKVLGASDGDVGIHDIRTKADLEALLLDKDFATAKNIQFVEMHMPKDDAPKLLKAVGEGAAKSNSRDS</sequence>
<dbReference type="GO" id="GO:0005634">
    <property type="term" value="C:nucleus"/>
    <property type="evidence" value="ECO:0007669"/>
    <property type="project" value="TreeGrafter"/>
</dbReference>